<comment type="caution">
    <text evidence="2">The sequence shown here is derived from an EMBL/GenBank/DDBJ whole genome shotgun (WGS) entry which is preliminary data.</text>
</comment>
<keyword evidence="1" id="KW-1133">Transmembrane helix</keyword>
<evidence type="ECO:0000313" key="3">
    <source>
        <dbReference type="Proteomes" id="UP000189513"/>
    </source>
</evidence>
<organism evidence="2 3">
    <name type="scientific">Cyberlindnera fabianii</name>
    <name type="common">Yeast</name>
    <name type="synonym">Hansenula fabianii</name>
    <dbReference type="NCBI Taxonomy" id="36022"/>
    <lineage>
        <taxon>Eukaryota</taxon>
        <taxon>Fungi</taxon>
        <taxon>Dikarya</taxon>
        <taxon>Ascomycota</taxon>
        <taxon>Saccharomycotina</taxon>
        <taxon>Saccharomycetes</taxon>
        <taxon>Phaffomycetales</taxon>
        <taxon>Phaffomycetaceae</taxon>
        <taxon>Cyberlindnera</taxon>
    </lineage>
</organism>
<keyword evidence="1" id="KW-0812">Transmembrane</keyword>
<keyword evidence="1" id="KW-0472">Membrane</keyword>
<name>A0A1V2L2D9_CYBFA</name>
<dbReference type="EMBL" id="MPUK01000012">
    <property type="protein sequence ID" value="ONH65221.1"/>
    <property type="molecule type" value="Genomic_DNA"/>
</dbReference>
<gene>
    <name evidence="2" type="ORF">BON22_4850</name>
</gene>
<evidence type="ECO:0000256" key="1">
    <source>
        <dbReference type="SAM" id="Phobius"/>
    </source>
</evidence>
<reference evidence="3" key="1">
    <citation type="journal article" date="2017" name="Genome Announc.">
        <title>Genome sequences of Cyberlindnera fabianii 65, Pichia kudriavzevii 129, and Saccharomyces cerevisiae 131 isolated from fermented masau fruits in Zimbabwe.</title>
        <authorList>
            <person name="van Rijswijck I.M.H."/>
            <person name="Derks M.F.L."/>
            <person name="Abee T."/>
            <person name="de Ridder D."/>
            <person name="Smid E.J."/>
        </authorList>
    </citation>
    <scope>NUCLEOTIDE SEQUENCE [LARGE SCALE GENOMIC DNA]</scope>
    <source>
        <strain evidence="3">65</strain>
    </source>
</reference>
<feature type="transmembrane region" description="Helical" evidence="1">
    <location>
        <begin position="56"/>
        <end position="79"/>
    </location>
</feature>
<dbReference type="Proteomes" id="UP000189513">
    <property type="component" value="Unassembled WGS sequence"/>
</dbReference>
<accession>A0A1V2L2D9</accession>
<evidence type="ECO:0000313" key="2">
    <source>
        <dbReference type="EMBL" id="ONH65221.1"/>
    </source>
</evidence>
<dbReference type="VEuPathDB" id="FungiDB:BON22_4850"/>
<keyword evidence="3" id="KW-1185">Reference proteome</keyword>
<sequence>MPQRERDKDVKMQLQSTANLLRARVLKPMRLVGSDLKELVIAEQEKRDLNEECGDALLFSLIGFAIACTIFQTGSLFVMRKLAIDLELS</sequence>
<proteinExistence type="predicted"/>
<dbReference type="AlphaFoldDB" id="A0A1V2L2D9"/>
<protein>
    <submittedName>
        <fullName evidence="2">Uncharacterized protein</fullName>
    </submittedName>
</protein>